<dbReference type="RefSeq" id="WP_090603561.1">
    <property type="nucleotide sequence ID" value="NZ_FNZR01000002.1"/>
</dbReference>
<feature type="transmembrane region" description="Helical" evidence="6">
    <location>
        <begin position="66"/>
        <end position="89"/>
    </location>
</feature>
<reference evidence="8" key="1">
    <citation type="submission" date="2016-10" db="EMBL/GenBank/DDBJ databases">
        <authorList>
            <person name="Varghese N."/>
            <person name="Submissions S."/>
        </authorList>
    </citation>
    <scope>NUCLEOTIDE SEQUENCE [LARGE SCALE GENOMIC DNA]</scope>
    <source>
        <strain evidence="8">Jip14</strain>
    </source>
</reference>
<comment type="subcellular location">
    <subcellularLocation>
        <location evidence="1">Membrane</location>
        <topology evidence="1">Multi-pass membrane protein</topology>
    </subcellularLocation>
</comment>
<keyword evidence="8" id="KW-1185">Reference proteome</keyword>
<evidence type="ECO:0000313" key="8">
    <source>
        <dbReference type="Proteomes" id="UP000198916"/>
    </source>
</evidence>
<evidence type="ECO:0000256" key="5">
    <source>
        <dbReference type="ARBA" id="ARBA00023136"/>
    </source>
</evidence>
<dbReference type="EMBL" id="FNZR01000002">
    <property type="protein sequence ID" value="SEK67118.1"/>
    <property type="molecule type" value="Genomic_DNA"/>
</dbReference>
<evidence type="ECO:0000256" key="2">
    <source>
        <dbReference type="ARBA" id="ARBA00009694"/>
    </source>
</evidence>
<name>A0A1H7IXK0_9SPHI</name>
<organism evidence="7 8">
    <name type="scientific">Parapedobacter koreensis</name>
    <dbReference type="NCBI Taxonomy" id="332977"/>
    <lineage>
        <taxon>Bacteria</taxon>
        <taxon>Pseudomonadati</taxon>
        <taxon>Bacteroidota</taxon>
        <taxon>Sphingobacteriia</taxon>
        <taxon>Sphingobacteriales</taxon>
        <taxon>Sphingobacteriaceae</taxon>
        <taxon>Parapedobacter</taxon>
    </lineage>
</organism>
<proteinExistence type="inferred from homology"/>
<feature type="transmembrane region" description="Helical" evidence="6">
    <location>
        <begin position="42"/>
        <end position="59"/>
    </location>
</feature>
<evidence type="ECO:0000313" key="7">
    <source>
        <dbReference type="EMBL" id="SEK67118.1"/>
    </source>
</evidence>
<dbReference type="GO" id="GO:0005886">
    <property type="term" value="C:plasma membrane"/>
    <property type="evidence" value="ECO:0007669"/>
    <property type="project" value="TreeGrafter"/>
</dbReference>
<evidence type="ECO:0000256" key="6">
    <source>
        <dbReference type="SAM" id="Phobius"/>
    </source>
</evidence>
<dbReference type="PANTHER" id="PTHR43461">
    <property type="entry name" value="TRANSMEMBRANE PROTEIN 256"/>
    <property type="match status" value="1"/>
</dbReference>
<dbReference type="AlphaFoldDB" id="A0A1H7IXK0"/>
<dbReference type="InterPro" id="IPR006696">
    <property type="entry name" value="DUF423"/>
</dbReference>
<dbReference type="OrthoDB" id="9802121at2"/>
<evidence type="ECO:0000256" key="4">
    <source>
        <dbReference type="ARBA" id="ARBA00022989"/>
    </source>
</evidence>
<keyword evidence="4 6" id="KW-1133">Transmembrane helix</keyword>
<dbReference type="STRING" id="332977.SAMN05421740_102395"/>
<comment type="similarity">
    <text evidence="2">Belongs to the UPF0382 family.</text>
</comment>
<protein>
    <submittedName>
        <fullName evidence="7">Uncharacterized membrane protein YgdD, TMEM256/DUF423 family</fullName>
    </submittedName>
</protein>
<accession>A0A1H7IXK0</accession>
<dbReference type="Pfam" id="PF04241">
    <property type="entry name" value="DUF423"/>
    <property type="match status" value="1"/>
</dbReference>
<keyword evidence="3 6" id="KW-0812">Transmembrane</keyword>
<keyword evidence="5 6" id="KW-0472">Membrane</keyword>
<feature type="transmembrane region" description="Helical" evidence="6">
    <location>
        <begin position="101"/>
        <end position="123"/>
    </location>
</feature>
<dbReference type="PANTHER" id="PTHR43461:SF1">
    <property type="entry name" value="TRANSMEMBRANE PROTEIN 256"/>
    <property type="match status" value="1"/>
</dbReference>
<evidence type="ECO:0000256" key="3">
    <source>
        <dbReference type="ARBA" id="ARBA00022692"/>
    </source>
</evidence>
<sequence>MNKRIILTASFFGLVAVVLGAFGAHGLEGKISEDHLETWDTAVEYQFYHTVALLFLATFSRAKNTYIRFSFVTFTLGILLFSGSLYLLSTHAITDFGAPSIIGPITPIGGLCFILGWLGLFIATIKNKG</sequence>
<evidence type="ECO:0000256" key="1">
    <source>
        <dbReference type="ARBA" id="ARBA00004141"/>
    </source>
</evidence>
<gene>
    <name evidence="7" type="ORF">SAMN05421740_102395</name>
</gene>
<dbReference type="Proteomes" id="UP000198916">
    <property type="component" value="Unassembled WGS sequence"/>
</dbReference>